<dbReference type="AlphaFoldDB" id="A0A109KX26"/>
<dbReference type="PATRIC" id="fig|294.195.peg.2506"/>
<feature type="compositionally biased region" description="Polar residues" evidence="1">
    <location>
        <begin position="1"/>
        <end position="21"/>
    </location>
</feature>
<name>A0A109KX26_PSEFL</name>
<dbReference type="Proteomes" id="UP000063434">
    <property type="component" value="Unassembled WGS sequence"/>
</dbReference>
<evidence type="ECO:0000313" key="2">
    <source>
        <dbReference type="EMBL" id="KWV76969.1"/>
    </source>
</evidence>
<gene>
    <name evidence="2" type="ORF">PFL603g_02351</name>
</gene>
<proteinExistence type="predicted"/>
<accession>A0A109KX26</accession>
<sequence length="1055" mass="115160">MISQGSSTIPRQPLSAPSPQTLVEAPKADESPSIADINRQISMDPVRHEQRLAQLFGNALGQVTGVPVRDSEIMIAPIPPFSKFGQWWGLLQAVLASPDFQKWMHDEGVVPESIKITPETGEISYKTKGWGQNRVRTLDDAAWSSVSTPILKVLALLTWKANTPYGPVIFDSPKSASLKAVADFYGESSAIFHGPDPARQRAAELEREPVFARPSNGFSEQELEQELGRQRTLLGNSNTRFAAAEELKKLVSRLDADEPELEILDYLNDYHFTVDPHGSYAARQDAGASKTPSLKQYLHDNGWNIPATREELSNLIQRLLTPSAQSPIHGNNGGALAWPIALDTDVEQQLRSDVRNGKVGGIDLGDSKSVLGYLMQGNYFSPDELKHPQKIIDRLILSPKGRALGEAIQAEMDAKLIKGSAADWLLAVMHMSRSGALDKAASSEDSLEGFALKGSDNRFKPASTVVENLANYLVSEQKASSLEQARVQAYFLLSTHAPEFIVKGIPDKVTPGTHSWVSFTTAVARIEAEAPGATAQMTYEQVMMRADLAPISGYESQVEYVAQQDALQDWAAAQHMSPPVDEESWAAVRNAFNAQILELKAASEGFSAPVPDGKEALLAKLKEFLPDVDEQVLMKKNLVIFPYDPKSPGPYSILDIYAAGRLHDPYGQSPRGKAATRWRSVEGEHQVYKLLDRIKDIPSPSDVLGELYVPYIKRLESSFSSLIKNMTAKLPLKDQQNIEFGEITIVRELDGQVHGVRQEKTTRAKPSVILVKTKNAEGEVNTYEFDYKNGNVSKRSDLGDFKVGRQPQQYNSYFKELQHIETTRKQYPPGFTDAKPVSADLPGSFKSERVSFIADAVLRDVDAYSLLDDARGETTFDTEDPFYRKFEAFLINLIPFGSAIKNFINGNSAQGVIDLSMDVLGFALAFVGGGSLAKGLAAVKGAGKVAQVAKIVGRAALGALNPLGGIGDLVVGGIKSLKNGLKILSSGLGNGERLWLAVKGAATLSDINQKVSLYASFNKLVGEWYGVDPRTGQSFGKPLKDFKPDPVSAALPQNI</sequence>
<comment type="caution">
    <text evidence="2">The sequence shown here is derived from an EMBL/GenBank/DDBJ whole genome shotgun (WGS) entry which is preliminary data.</text>
</comment>
<dbReference type="RefSeq" id="WP_150073256.1">
    <property type="nucleotide sequence ID" value="NZ_LCYC01000031.1"/>
</dbReference>
<evidence type="ECO:0000313" key="3">
    <source>
        <dbReference type="Proteomes" id="UP000063434"/>
    </source>
</evidence>
<protein>
    <submittedName>
        <fullName evidence="2">Uncharacterized protein</fullName>
    </submittedName>
</protein>
<evidence type="ECO:0000256" key="1">
    <source>
        <dbReference type="SAM" id="MobiDB-lite"/>
    </source>
</evidence>
<organism evidence="2 3">
    <name type="scientific">Pseudomonas fluorescens</name>
    <dbReference type="NCBI Taxonomy" id="294"/>
    <lineage>
        <taxon>Bacteria</taxon>
        <taxon>Pseudomonadati</taxon>
        <taxon>Pseudomonadota</taxon>
        <taxon>Gammaproteobacteria</taxon>
        <taxon>Pseudomonadales</taxon>
        <taxon>Pseudomonadaceae</taxon>
        <taxon>Pseudomonas</taxon>
    </lineage>
</organism>
<reference evidence="2 3" key="1">
    <citation type="submission" date="2015-05" db="EMBL/GenBank/DDBJ databases">
        <title>A genomic and transcriptomic approach to investigate the blue pigment phenotype in Pseudomonas fluorescens.</title>
        <authorList>
            <person name="Andreani N.A."/>
            <person name="Cardazzo B."/>
        </authorList>
    </citation>
    <scope>NUCLEOTIDE SEQUENCE [LARGE SCALE GENOMIC DNA]</scope>
    <source>
        <strain evidence="2 3">Ps_40</strain>
    </source>
</reference>
<dbReference type="EMBL" id="LCYC01000031">
    <property type="protein sequence ID" value="KWV76969.1"/>
    <property type="molecule type" value="Genomic_DNA"/>
</dbReference>
<feature type="region of interest" description="Disordered" evidence="1">
    <location>
        <begin position="1"/>
        <end position="31"/>
    </location>
</feature>